<dbReference type="OrthoDB" id="7354106at2"/>
<accession>A0A1Y2LBB6</accession>
<dbReference type="AlphaFoldDB" id="A0A1Y2LBB6"/>
<reference evidence="1 2" key="1">
    <citation type="submission" date="2014-03" db="EMBL/GenBank/DDBJ databases">
        <title>The draft genome sequence of Thalassospira alkalitolerans JCM 18968.</title>
        <authorList>
            <person name="Lai Q."/>
            <person name="Shao Z."/>
        </authorList>
    </citation>
    <scope>NUCLEOTIDE SEQUENCE [LARGE SCALE GENOMIC DNA]</scope>
    <source>
        <strain evidence="1 2">JCM 18968</strain>
    </source>
</reference>
<name>A0A1Y2LBB6_9PROT</name>
<proteinExistence type="predicted"/>
<evidence type="ECO:0000313" key="2">
    <source>
        <dbReference type="Proteomes" id="UP000193396"/>
    </source>
</evidence>
<sequence>MMSDNHLLIRIHGMAGGQSACRVIENGKIKFLSPENAGIALGAQWFATILTNLRKAFPTCDIHGTLDCRGRLSSALAAMETGIDAVLIDAGSHDLMAQIESLGAKSGCTVMRDLPATEHVYETGDDYLPAQELDRRLAAFLAR</sequence>
<dbReference type="STRING" id="1293890.TALK_10115"/>
<dbReference type="Proteomes" id="UP000193396">
    <property type="component" value="Unassembled WGS sequence"/>
</dbReference>
<evidence type="ECO:0000313" key="1">
    <source>
        <dbReference type="EMBL" id="OSQ47959.1"/>
    </source>
</evidence>
<protein>
    <submittedName>
        <fullName evidence="1">Uncharacterized protein</fullName>
    </submittedName>
</protein>
<comment type="caution">
    <text evidence="1">The sequence shown here is derived from an EMBL/GenBank/DDBJ whole genome shotgun (WGS) entry which is preliminary data.</text>
</comment>
<dbReference type="RefSeq" id="WP_085618443.1">
    <property type="nucleotide sequence ID" value="NZ_JFKB01000006.1"/>
</dbReference>
<organism evidence="1 2">
    <name type="scientific">Thalassospira alkalitolerans</name>
    <dbReference type="NCBI Taxonomy" id="1293890"/>
    <lineage>
        <taxon>Bacteria</taxon>
        <taxon>Pseudomonadati</taxon>
        <taxon>Pseudomonadota</taxon>
        <taxon>Alphaproteobacteria</taxon>
        <taxon>Rhodospirillales</taxon>
        <taxon>Thalassospiraceae</taxon>
        <taxon>Thalassospira</taxon>
    </lineage>
</organism>
<dbReference type="EMBL" id="JFKB01000006">
    <property type="protein sequence ID" value="OSQ47959.1"/>
    <property type="molecule type" value="Genomic_DNA"/>
</dbReference>
<keyword evidence="2" id="KW-1185">Reference proteome</keyword>
<gene>
    <name evidence="1" type="ORF">TALK_10115</name>
</gene>